<dbReference type="Proteomes" id="UP000283087">
    <property type="component" value="Unassembled WGS sequence"/>
</dbReference>
<evidence type="ECO:0000313" key="9">
    <source>
        <dbReference type="EMBL" id="RTE65722.1"/>
    </source>
</evidence>
<evidence type="ECO:0000256" key="1">
    <source>
        <dbReference type="ARBA" id="ARBA00004651"/>
    </source>
</evidence>
<feature type="transmembrane region" description="Helical" evidence="7">
    <location>
        <begin position="110"/>
        <end position="134"/>
    </location>
</feature>
<dbReference type="AlphaFoldDB" id="A0A430KQH1"/>
<keyword evidence="2" id="KW-1003">Cell membrane</keyword>
<keyword evidence="3 7" id="KW-0812">Transmembrane</keyword>
<keyword evidence="6" id="KW-0653">Protein transport</keyword>
<accession>A0A430KQH1</accession>
<evidence type="ECO:0000256" key="3">
    <source>
        <dbReference type="ARBA" id="ARBA00022692"/>
    </source>
</evidence>
<evidence type="ECO:0000256" key="7">
    <source>
        <dbReference type="SAM" id="Phobius"/>
    </source>
</evidence>
<dbReference type="InterPro" id="IPR002898">
    <property type="entry name" value="MotA_ExbB_proton_chnl"/>
</dbReference>
<feature type="transmembrane region" description="Helical" evidence="7">
    <location>
        <begin position="146"/>
        <end position="171"/>
    </location>
</feature>
<protein>
    <submittedName>
        <fullName evidence="9">MotA/TolQ/ExbB proton channel family protein</fullName>
    </submittedName>
</protein>
<keyword evidence="10" id="KW-1185">Reference proteome</keyword>
<dbReference type="InterPro" id="IPR050790">
    <property type="entry name" value="ExbB/TolQ_transport"/>
</dbReference>
<organism evidence="9 10">
    <name type="scientific">Amphritea opalescens</name>
    <dbReference type="NCBI Taxonomy" id="2490544"/>
    <lineage>
        <taxon>Bacteria</taxon>
        <taxon>Pseudomonadati</taxon>
        <taxon>Pseudomonadota</taxon>
        <taxon>Gammaproteobacteria</taxon>
        <taxon>Oceanospirillales</taxon>
        <taxon>Oceanospirillaceae</taxon>
        <taxon>Amphritea</taxon>
    </lineage>
</organism>
<proteinExistence type="inferred from homology"/>
<dbReference type="RefSeq" id="WP_126158645.1">
    <property type="nucleotide sequence ID" value="NZ_RQXW01000008.1"/>
</dbReference>
<dbReference type="GO" id="GO:0005886">
    <property type="term" value="C:plasma membrane"/>
    <property type="evidence" value="ECO:0007669"/>
    <property type="project" value="UniProtKB-SubCell"/>
</dbReference>
<dbReference type="PANTHER" id="PTHR30625:SF11">
    <property type="entry name" value="MOTA_TOLQ_EXBB PROTON CHANNEL DOMAIN-CONTAINING PROTEIN"/>
    <property type="match status" value="1"/>
</dbReference>
<gene>
    <name evidence="9" type="ORF">EH243_10650</name>
</gene>
<dbReference type="OrthoDB" id="4045at2"/>
<sequence length="206" mass="22900">MFELIQSGGWLMLPIIACSILSLAICLERFWVLQKKRVAPANLLSEVWTMVRNGEMTPERLLQIRNQSFLGQIMVAGLNNSTHGREIMKESIQEAAQHVMHQMERFLNSLGTIAAISPLLGLLGTVIGMIKVFAEIMLQGTGNANVLAGGISEALITTAAGLSIAIPALVFHRYFQRRIETLLIEMEQECQKLVEVVHGDREVDFE</sequence>
<keyword evidence="6" id="KW-0813">Transport</keyword>
<comment type="similarity">
    <text evidence="6">Belongs to the exbB/tolQ family.</text>
</comment>
<dbReference type="Pfam" id="PF01618">
    <property type="entry name" value="MotA_ExbB"/>
    <property type="match status" value="1"/>
</dbReference>
<reference evidence="9 10" key="1">
    <citation type="submission" date="2018-11" db="EMBL/GenBank/DDBJ databases">
        <title>The draft genome sequence of Amphritea opalescens ANRC-JH13T.</title>
        <authorList>
            <person name="Fang Z."/>
            <person name="Zhang Y."/>
            <person name="Han X."/>
        </authorList>
    </citation>
    <scope>NUCLEOTIDE SEQUENCE [LARGE SCALE GENOMIC DNA]</scope>
    <source>
        <strain evidence="9 10">ANRC-JH13</strain>
    </source>
</reference>
<dbReference type="GO" id="GO:0017038">
    <property type="term" value="P:protein import"/>
    <property type="evidence" value="ECO:0007669"/>
    <property type="project" value="TreeGrafter"/>
</dbReference>
<feature type="transmembrane region" description="Helical" evidence="7">
    <location>
        <begin position="12"/>
        <end position="32"/>
    </location>
</feature>
<keyword evidence="5 7" id="KW-0472">Membrane</keyword>
<dbReference type="PANTHER" id="PTHR30625">
    <property type="entry name" value="PROTEIN TOLQ"/>
    <property type="match status" value="1"/>
</dbReference>
<keyword evidence="4 7" id="KW-1133">Transmembrane helix</keyword>
<dbReference type="EMBL" id="RQXW01000008">
    <property type="protein sequence ID" value="RTE65722.1"/>
    <property type="molecule type" value="Genomic_DNA"/>
</dbReference>
<comment type="subcellular location">
    <subcellularLocation>
        <location evidence="1">Cell membrane</location>
        <topology evidence="1">Multi-pass membrane protein</topology>
    </subcellularLocation>
    <subcellularLocation>
        <location evidence="6">Membrane</location>
        <topology evidence="6">Multi-pass membrane protein</topology>
    </subcellularLocation>
</comment>
<evidence type="ECO:0000256" key="4">
    <source>
        <dbReference type="ARBA" id="ARBA00022989"/>
    </source>
</evidence>
<evidence type="ECO:0000313" key="10">
    <source>
        <dbReference type="Proteomes" id="UP000283087"/>
    </source>
</evidence>
<evidence type="ECO:0000256" key="5">
    <source>
        <dbReference type="ARBA" id="ARBA00023136"/>
    </source>
</evidence>
<feature type="domain" description="MotA/TolQ/ExbB proton channel" evidence="8">
    <location>
        <begin position="68"/>
        <end position="187"/>
    </location>
</feature>
<name>A0A430KQH1_9GAMM</name>
<evidence type="ECO:0000256" key="2">
    <source>
        <dbReference type="ARBA" id="ARBA00022475"/>
    </source>
</evidence>
<comment type="caution">
    <text evidence="9">The sequence shown here is derived from an EMBL/GenBank/DDBJ whole genome shotgun (WGS) entry which is preliminary data.</text>
</comment>
<evidence type="ECO:0000256" key="6">
    <source>
        <dbReference type="RuleBase" id="RU004057"/>
    </source>
</evidence>
<evidence type="ECO:0000259" key="8">
    <source>
        <dbReference type="Pfam" id="PF01618"/>
    </source>
</evidence>